<dbReference type="AlphaFoldDB" id="A0A261XTW0"/>
<evidence type="ECO:0000313" key="5">
    <source>
        <dbReference type="Proteomes" id="UP000242875"/>
    </source>
</evidence>
<proteinExistence type="predicted"/>
<comment type="caution">
    <text evidence="4">The sequence shown here is derived from an EMBL/GenBank/DDBJ whole genome shotgun (WGS) entry which is preliminary data.</text>
</comment>
<feature type="compositionally biased region" description="Low complexity" evidence="1">
    <location>
        <begin position="38"/>
        <end position="85"/>
    </location>
</feature>
<feature type="transmembrane region" description="Helical" evidence="2">
    <location>
        <begin position="142"/>
        <end position="165"/>
    </location>
</feature>
<feature type="compositionally biased region" description="Low complexity" evidence="1">
    <location>
        <begin position="1"/>
        <end position="31"/>
    </location>
</feature>
<keyword evidence="2" id="KW-1133">Transmembrane helix</keyword>
<dbReference type="Proteomes" id="UP000242875">
    <property type="component" value="Unassembled WGS sequence"/>
</dbReference>
<name>A0A261XTW0_9FUNG</name>
<feature type="compositionally biased region" description="Basic and acidic residues" evidence="1">
    <location>
        <begin position="293"/>
        <end position="309"/>
    </location>
</feature>
<accession>A0A261XTW0</accession>
<dbReference type="EMBL" id="MVBO01000239">
    <property type="protein sequence ID" value="OZJ01791.1"/>
    <property type="molecule type" value="Genomic_DNA"/>
</dbReference>
<dbReference type="InterPro" id="IPR014010">
    <property type="entry name" value="REJ_dom"/>
</dbReference>
<evidence type="ECO:0000256" key="2">
    <source>
        <dbReference type="SAM" id="Phobius"/>
    </source>
</evidence>
<feature type="region of interest" description="Disordered" evidence="1">
    <location>
        <begin position="268"/>
        <end position="309"/>
    </location>
</feature>
<keyword evidence="5" id="KW-1185">Reference proteome</keyword>
<organism evidence="4 5">
    <name type="scientific">Bifiguratus adelaidae</name>
    <dbReference type="NCBI Taxonomy" id="1938954"/>
    <lineage>
        <taxon>Eukaryota</taxon>
        <taxon>Fungi</taxon>
        <taxon>Fungi incertae sedis</taxon>
        <taxon>Mucoromycota</taxon>
        <taxon>Mucoromycotina</taxon>
        <taxon>Endogonomycetes</taxon>
        <taxon>Endogonales</taxon>
        <taxon>Endogonales incertae sedis</taxon>
        <taxon>Bifiguratus</taxon>
    </lineage>
</organism>
<feature type="domain" description="REJ" evidence="3">
    <location>
        <begin position="1"/>
        <end position="76"/>
    </location>
</feature>
<protein>
    <recommendedName>
        <fullName evidence="3">REJ domain-containing protein</fullName>
    </recommendedName>
</protein>
<feature type="region of interest" description="Disordered" evidence="1">
    <location>
        <begin position="1"/>
        <end position="85"/>
    </location>
</feature>
<dbReference type="GO" id="GO:0016020">
    <property type="term" value="C:membrane"/>
    <property type="evidence" value="ECO:0007669"/>
    <property type="project" value="UniProtKB-SubCell"/>
</dbReference>
<dbReference type="PROSITE" id="PS51111">
    <property type="entry name" value="REJ"/>
    <property type="match status" value="1"/>
</dbReference>
<evidence type="ECO:0000259" key="3">
    <source>
        <dbReference type="PROSITE" id="PS51111"/>
    </source>
</evidence>
<evidence type="ECO:0000313" key="4">
    <source>
        <dbReference type="EMBL" id="OZJ01791.1"/>
    </source>
</evidence>
<evidence type="ECO:0000256" key="1">
    <source>
        <dbReference type="SAM" id="MobiDB-lite"/>
    </source>
</evidence>
<gene>
    <name evidence="4" type="ORF">BZG36_05190</name>
</gene>
<keyword evidence="2" id="KW-0472">Membrane</keyword>
<reference evidence="4 5" key="1">
    <citation type="journal article" date="2017" name="Mycologia">
        <title>Bifiguratus adelaidae, gen. et sp. nov., a new member of Mucoromycotina in endophytic and soil-dwelling habitats.</title>
        <authorList>
            <person name="Torres-Cruz T.J."/>
            <person name="Billingsley Tobias T.L."/>
            <person name="Almatruk M."/>
            <person name="Hesse C."/>
            <person name="Kuske C.R."/>
            <person name="Desiro A."/>
            <person name="Benucci G.M."/>
            <person name="Bonito G."/>
            <person name="Stajich J.E."/>
            <person name="Dunlap C."/>
            <person name="Arnold A.E."/>
            <person name="Porras-Alfaro A."/>
        </authorList>
    </citation>
    <scope>NUCLEOTIDE SEQUENCE [LARGE SCALE GENOMIC DNA]</scope>
    <source>
        <strain evidence="4 5">AZ0501</strain>
    </source>
</reference>
<keyword evidence="2" id="KW-0812">Transmembrane</keyword>
<sequence length="309" mass="31169">MSATPSSGGSRSDTGSSSITSQTGSSSDPSSTTPPPSSSSGSTSASVTPSISSASSSSSNSLSPPASSMTSETSSNTAKTTTSVSVSSSVSTSISSYTSMLTTGGNVVTVTGTIAVVQTSSVPILAANNGASSSGAQINKSAIIGGTVGGVAAIAIVAIAAWALLVRRRTQRRDALNATLQDMYDPGSDTTTAYDRPVSGSIMTDVNKRSLVPASTTQSWVTSGQGDPLPEYGYTFADGAGAMPPLVGVRNSYVSSSAETGTRASMQFLPPLSAHSEAGSSGMDDAYWLGPERPNEEEYRQKPDQRDAV</sequence>